<sequence>MSIMSSESSADAALPKSWKAFGALPDDTTARAVAQELEKDPSPDNALASVKLIAETLAQRSAQERSMMSEFIVRRLTGDLARGFLKATAAVRLAHPALEKPKEKPTPQHADVRHSLDLLKPETPKTLTEKLAEKTSKTPEEISKTLHLEMLDALDLAAGGKGKDKVTVDLVELAQRVEDESDASSMGHLRAVARLVDSISGKAAYSKERRGELEDITKGTTQQHLVEQIGFRAAKSQRSSLTGLSTQNELAASYWRTNFRDTLDEFLKKLRGSGESGKGGALDELVQKLTKVGKSGSDVLVNSPRVLNKLQIVLGPEVLENLTITPLVGRTGVSVLSGTGAYTKIEWDKILYELGATPSAYQLYELMDTGKTPPTSNFEVDTRADLVRLITSSRFSRLQEIARGKSEIAPVCAMVEHLVLGLTDELGPKRFDTLTANALGSLSRLIDIVVENEANPTVAMRAADLMMDEIAIVVAVAQYYTSTDYRTTMRDILLERAKDFAKAAGDIKIDSYLMTSGMDALATALYISLSWRDHEEVSRSTEAIDYYETAFLLGKLKKGEKATPHKDVLVAALNPSTPAFAPSPAKLVDDVRRSLETHKKGDAPFALIIDTTIEIAPETAGKTQIDILLDGLKDAVAAGKLEIFLCKSFQKYASMGTGKVAAGNLTMLSAKGNSGSAYARAEALLQDIDLDLVRHDEGQLVVHMLKHGHRDELALVRSAARNAKFVDEFCWPIDSGDLTQGTTYVDGIPLIMRTTPTGDVDKLFNKLQIDRRDSFSFLRTSYVGEIPSAGGVEGKYVRINTGHESKATMVEYFYAFGHLARSTPPGAKKPGGTKVDLGALTIDVVKEHLEVLGGVRNDQDPGIAEYRDNIVASYCAFALQNVPGKGAVMPLLLEFFVRPVSRVTIETQRYLADALLTFKAKDLGTNPVALASLCRAAVVLPASRIKSLTPVLRLDTIGESEEAKQLRAIVARKNKV</sequence>
<evidence type="ECO:0000313" key="2">
    <source>
        <dbReference type="EMBL" id="RGA05119.1"/>
    </source>
</evidence>
<protein>
    <submittedName>
        <fullName evidence="2">Uncharacterized protein</fullName>
    </submittedName>
</protein>
<comment type="caution">
    <text evidence="2">The sequence shown here is derived from an EMBL/GenBank/DDBJ whole genome shotgun (WGS) entry which is preliminary data.</text>
</comment>
<evidence type="ECO:0000256" key="1">
    <source>
        <dbReference type="SAM" id="MobiDB-lite"/>
    </source>
</evidence>
<feature type="region of interest" description="Disordered" evidence="1">
    <location>
        <begin position="96"/>
        <end position="140"/>
    </location>
</feature>
<organism evidence="2 3">
    <name type="scientific">Microbispora triticiradicis</name>
    <dbReference type="NCBI Taxonomy" id="2200763"/>
    <lineage>
        <taxon>Bacteria</taxon>
        <taxon>Bacillati</taxon>
        <taxon>Actinomycetota</taxon>
        <taxon>Actinomycetes</taxon>
        <taxon>Streptosporangiales</taxon>
        <taxon>Streptosporangiaceae</taxon>
        <taxon>Microbispora</taxon>
    </lineage>
</organism>
<keyword evidence="3" id="KW-1185">Reference proteome</keyword>
<dbReference type="EMBL" id="QFZU02000046">
    <property type="protein sequence ID" value="RGA05119.1"/>
    <property type="molecule type" value="Genomic_DNA"/>
</dbReference>
<dbReference type="Proteomes" id="UP000262538">
    <property type="component" value="Unassembled WGS sequence"/>
</dbReference>
<evidence type="ECO:0000313" key="3">
    <source>
        <dbReference type="Proteomes" id="UP000262538"/>
    </source>
</evidence>
<gene>
    <name evidence="2" type="ORF">DI270_010490</name>
</gene>
<dbReference type="RefSeq" id="WP_111699682.1">
    <property type="nucleotide sequence ID" value="NZ_QFZU02000046.1"/>
</dbReference>
<name>A0ABX9LMK8_9ACTN</name>
<accession>A0ABX9LMK8</accession>
<reference evidence="2 3" key="1">
    <citation type="submission" date="2018-08" db="EMBL/GenBank/DDBJ databases">
        <title>Microbispora. triticiradicis sp. nov., a novel actinomycete isolated from the root of wheat (Triticum aestivum L.)).</title>
        <authorList>
            <person name="Han C."/>
        </authorList>
    </citation>
    <scope>NUCLEOTIDE SEQUENCE [LARGE SCALE GENOMIC DNA]</scope>
    <source>
        <strain evidence="2 3">NEAU-HRDPA2-9</strain>
    </source>
</reference>
<feature type="compositionally biased region" description="Basic and acidic residues" evidence="1">
    <location>
        <begin position="97"/>
        <end position="140"/>
    </location>
</feature>
<proteinExistence type="predicted"/>